<dbReference type="Pfam" id="PF17963">
    <property type="entry name" value="Big_9"/>
    <property type="match status" value="3"/>
</dbReference>
<dbReference type="InterPro" id="IPR025667">
    <property type="entry name" value="SprB_repeat"/>
</dbReference>
<dbReference type="Gene3D" id="2.60.40.10">
    <property type="entry name" value="Immunoglobulins"/>
    <property type="match status" value="1"/>
</dbReference>
<feature type="non-terminal residue" evidence="2">
    <location>
        <position position="1275"/>
    </location>
</feature>
<keyword evidence="3" id="KW-1185">Reference proteome</keyword>
<gene>
    <name evidence="2" type="ORF">L3X39_01540</name>
</gene>
<accession>A0ABS9IEX6</accession>
<sequence length="1275" mass="133182">MFKNTFNTLYRRLIFIMCLVILNGAFNFGYAQGLTILNKTNPIPRSCDCSPFYDNSNFVNPKLISGNSLSEGAVYRFRNVFPNNPYGTTIDALVRIVQFNGGASLLEMDVTDSGIPEAFQPRINSTNSKNQSVLFNITFVEGGGNYGDEVVISYFASPYDIDGDGGSNGGGDDDDDKNSSSNGTREYAEISLPDAYFISNNTLLNLTQTSTVVRGEAINTSTAPGGDISTDPRYTFSNYFENKSSFNYLIGKKDGNSDRYYSLDMNSADYKNPNSILVTYPVICGQVKDNNNNPLEGVSVNITGSDGSVQNLTTDASGNYKAIAAIPEALVDVVYEIQENDSEGYISISDVDGANDNLITRTINLKSTCGNDFVDGRKPKIKVDDKTHILCNGEATGEIKVSAYNGVPPYQFSLNGNTPQSSPVFNGLLAGIYTIEVIDSLGNTATISVTLSEPEPLSVVITKENATTSQGCNNGEATVSVGGGTSPYTYLWSASAGNQTTATATNLPSGTHTVTITDSNDCTLVQGVVIGCSNTCDAIVDIDDVQDVLCAGEATGATTVSASSLANPSATFTFTWNTNPTQVDSGVTSSTVSNLIAGVYTVSVTIDGTVCQPVEQSVTIVEPSSVLSVSASATDESGPATGDGTVTASVTGGTQPYTYLWSPGGETTEAITNLSAGNYTVTVTDANGCNAEASSTVNPGSCKNLSVTTTATPTTCFGDSNGTATANVTGGSGTFTYLWSPGGATTQSITGLSAGAYVVTITDTVTQCTVEATAHVNEPNKLTVGIAVSNNLCFGDETGSLDLTVTGGTFPYTFQWSNGETTEDINNLSAGTYTVNIIDANGCTTSRTATVSQPDIDLTASITSQTNIVCYNPLGSVSITATGGTQPYTYGLNGVFQSTGEFNDLMAGDYTINVIDANGCEVSVPVTILENCTNAENDINNTFVDLAVDGNVLTNDTDAEGDTQTVTTTTVTTVQGVIVTIDPNTGAYTYTPPAGYIGEDSFEYTVCDDGTPQACDTATVYIEILPIPGPDNEAPIANADTAETEVDTPVTGNVLSNDFDPDGDPIVVTTTTVTTTEGVVVTIDPNTGVYTYTPPPGFTGDDSFEYTICDNGTPQLCDTAVVVITVSPDNGNITVANDDAYSIPEDTALAGNVLDNDTDPEGDTQTVNTVPVNDVNNGTLVLNADGTFIYTPNAGFTGTDSFVYSVCDSGTPQACDQATVYITVTADQGNDNTTDAENDINNTFVDLAVDGNVLTNDTDAEGDTQTVTTTTVTTV</sequence>
<evidence type="ECO:0000256" key="1">
    <source>
        <dbReference type="SAM" id="MobiDB-lite"/>
    </source>
</evidence>
<name>A0ABS9IEX6_9FLAO</name>
<evidence type="ECO:0000313" key="2">
    <source>
        <dbReference type="EMBL" id="MCF7559304.1"/>
    </source>
</evidence>
<proteinExistence type="predicted"/>
<protein>
    <submittedName>
        <fullName evidence="2">Ig-like domain-containing protein</fullName>
    </submittedName>
</protein>
<dbReference type="RefSeq" id="WP_237229664.1">
    <property type="nucleotide sequence ID" value="NZ_JAKKDV010000001.1"/>
</dbReference>
<dbReference type="SUPFAM" id="SSF49464">
    <property type="entry name" value="Carboxypeptidase regulatory domain-like"/>
    <property type="match status" value="1"/>
</dbReference>
<dbReference type="Proteomes" id="UP001200022">
    <property type="component" value="Unassembled WGS sequence"/>
</dbReference>
<dbReference type="EMBL" id="JAKKDV010000001">
    <property type="protein sequence ID" value="MCF7559304.1"/>
    <property type="molecule type" value="Genomic_DNA"/>
</dbReference>
<comment type="caution">
    <text evidence="2">The sequence shown here is derived from an EMBL/GenBank/DDBJ whole genome shotgun (WGS) entry which is preliminary data.</text>
</comment>
<dbReference type="Gene3D" id="2.60.40.740">
    <property type="match status" value="3"/>
</dbReference>
<dbReference type="Gene3D" id="2.60.40.2810">
    <property type="match status" value="1"/>
</dbReference>
<reference evidence="2 3" key="1">
    <citation type="submission" date="2022-01" db="EMBL/GenBank/DDBJ databases">
        <title>Draft genome sequence of Sabulilitoribacter multivorans KCTC 32326.</title>
        <authorList>
            <person name="Oh J.-S."/>
        </authorList>
    </citation>
    <scope>NUCLEOTIDE SEQUENCE [LARGE SCALE GENOMIC DNA]</scope>
    <source>
        <strain evidence="2 3">M-M16</strain>
    </source>
</reference>
<feature type="region of interest" description="Disordered" evidence="1">
    <location>
        <begin position="163"/>
        <end position="184"/>
    </location>
</feature>
<organism evidence="2 3">
    <name type="scientific">Flaviramulus multivorans</name>
    <dbReference type="NCBI Taxonomy" id="1304750"/>
    <lineage>
        <taxon>Bacteria</taxon>
        <taxon>Pseudomonadati</taxon>
        <taxon>Bacteroidota</taxon>
        <taxon>Flavobacteriia</taxon>
        <taxon>Flavobacteriales</taxon>
        <taxon>Flavobacteriaceae</taxon>
        <taxon>Flaviramulus</taxon>
    </lineage>
</organism>
<dbReference type="NCBIfam" id="NF012211">
    <property type="entry name" value="tand_rpt_95"/>
    <property type="match status" value="3"/>
</dbReference>
<dbReference type="InterPro" id="IPR008969">
    <property type="entry name" value="CarboxyPept-like_regulatory"/>
</dbReference>
<dbReference type="InterPro" id="IPR013783">
    <property type="entry name" value="Ig-like_fold"/>
</dbReference>
<evidence type="ECO:0000313" key="3">
    <source>
        <dbReference type="Proteomes" id="UP001200022"/>
    </source>
</evidence>
<dbReference type="Gene3D" id="2.60.40.3440">
    <property type="match status" value="2"/>
</dbReference>
<dbReference type="Pfam" id="PF13573">
    <property type="entry name" value="SprB"/>
    <property type="match status" value="6"/>
</dbReference>